<dbReference type="OrthoDB" id="9810718at2"/>
<organism evidence="3 4">
    <name type="scientific">Candidatus Phaeomarinibacter ectocarpi</name>
    <dbReference type="NCBI Taxonomy" id="1458461"/>
    <lineage>
        <taxon>Bacteria</taxon>
        <taxon>Pseudomonadati</taxon>
        <taxon>Pseudomonadota</taxon>
        <taxon>Alphaproteobacteria</taxon>
        <taxon>Hyphomicrobiales</taxon>
        <taxon>Parvibaculaceae</taxon>
        <taxon>Candidatus Phaeomarinibacter</taxon>
    </lineage>
</organism>
<evidence type="ECO:0000256" key="1">
    <source>
        <dbReference type="ARBA" id="ARBA00005662"/>
    </source>
</evidence>
<dbReference type="PANTHER" id="PTHR33393:SF13">
    <property type="entry name" value="PGA BIOSYNTHESIS PROTEIN CAPA"/>
    <property type="match status" value="1"/>
</dbReference>
<dbReference type="Pfam" id="PF09587">
    <property type="entry name" value="PGA_cap"/>
    <property type="match status" value="1"/>
</dbReference>
<reference evidence="3 4" key="1">
    <citation type="journal article" date="2014" name="Front. Genet.">
        <title>Genome and metabolic network of "Candidatus Phaeomarinobacter ectocarpi" Ec32, a new candidate genus of Alphaproteobacteria frequently associated with brown algae.</title>
        <authorList>
            <person name="Dittami S.M."/>
            <person name="Barbeyron T."/>
            <person name="Boyen C."/>
            <person name="Cambefort J."/>
            <person name="Collet G."/>
            <person name="Delage L."/>
            <person name="Gobet A."/>
            <person name="Groisillier A."/>
            <person name="Leblanc C."/>
            <person name="Michel G."/>
            <person name="Scornet D."/>
            <person name="Siegel A."/>
            <person name="Tapia J.E."/>
            <person name="Tonon T."/>
        </authorList>
    </citation>
    <scope>NUCLEOTIDE SEQUENCE [LARGE SCALE GENOMIC DNA]</scope>
    <source>
        <strain evidence="3 4">Ec32</strain>
    </source>
</reference>
<name>X5MGV7_9HYPH</name>
<gene>
    <name evidence="3" type="ORF">BN1012_Phect2581</name>
</gene>
<dbReference type="Proteomes" id="UP000032160">
    <property type="component" value="Chromosome I"/>
</dbReference>
<dbReference type="EMBL" id="HG966617">
    <property type="protein sequence ID" value="CDO60794.1"/>
    <property type="molecule type" value="Genomic_DNA"/>
</dbReference>
<evidence type="ECO:0000313" key="3">
    <source>
        <dbReference type="EMBL" id="CDO60794.1"/>
    </source>
</evidence>
<protein>
    <submittedName>
        <fullName evidence="3">Poly-gamma-glutamate biosynthesis protein</fullName>
    </submittedName>
</protein>
<sequence length="423" mass="44940">MIDIGILTSGRGVTNWARVALLSLFFLHPGAPAFGAEDLIEIVVVGDTGFNGAGAKVSAQGGYKHGRRVFIDDAIAGIRHELPADISLANLETAVTTNNAIGGTPKRFPFRTHPDAIKGFVAAGLNAFSLANNHALDYRQAGAGDTLRHLNDLRSQGLLAFPGLGRSRAEAAAPHMVDIHGTAIALSSIGIGGWGVPAPPGKAGMLQYPDDFEFVQNALRETPADIRILSVHYGKEFQPETPRSTRRQFRQSIANEGFFVIAGHHKHVANGIELIETASGQSGLIFYGLGNFLHLGMQNMGRHDLCHDFGLLGRVTLKKQDDGSLTLVSVRVLPLTDMHVATKPLPPEKAATRIHVINHLSGQLTDADAGAQGLAFTPQRDGSGLWCNPADGSSPCDAGRPAPLPSSALANRIAKACSRVLRR</sequence>
<dbReference type="InterPro" id="IPR052169">
    <property type="entry name" value="CW_Biosynth-Accessory"/>
</dbReference>
<dbReference type="Gene3D" id="3.60.21.10">
    <property type="match status" value="1"/>
</dbReference>
<evidence type="ECO:0000313" key="4">
    <source>
        <dbReference type="Proteomes" id="UP000032160"/>
    </source>
</evidence>
<dbReference type="InterPro" id="IPR029052">
    <property type="entry name" value="Metallo-depent_PP-like"/>
</dbReference>
<evidence type="ECO:0000259" key="2">
    <source>
        <dbReference type="SMART" id="SM00854"/>
    </source>
</evidence>
<accession>X5MGV7</accession>
<dbReference type="KEGG" id="pect:BN1012_Phect2581"/>
<dbReference type="SUPFAM" id="SSF56300">
    <property type="entry name" value="Metallo-dependent phosphatases"/>
    <property type="match status" value="1"/>
</dbReference>
<dbReference type="SMART" id="SM00854">
    <property type="entry name" value="PGA_cap"/>
    <property type="match status" value="1"/>
</dbReference>
<dbReference type="STRING" id="1458461.BN1012_Phect2581"/>
<dbReference type="InterPro" id="IPR019079">
    <property type="entry name" value="Capsule_synth_CapA"/>
</dbReference>
<comment type="similarity">
    <text evidence="1">Belongs to the CapA family.</text>
</comment>
<proteinExistence type="inferred from homology"/>
<dbReference type="RefSeq" id="WP_043948753.1">
    <property type="nucleotide sequence ID" value="NZ_HG966617.1"/>
</dbReference>
<dbReference type="PANTHER" id="PTHR33393">
    <property type="entry name" value="POLYGLUTAMINE SYNTHESIS ACCESSORY PROTEIN RV0574C-RELATED"/>
    <property type="match status" value="1"/>
</dbReference>
<feature type="domain" description="Capsule synthesis protein CapA" evidence="2">
    <location>
        <begin position="41"/>
        <end position="296"/>
    </location>
</feature>
<dbReference type="AlphaFoldDB" id="X5MGV7"/>
<dbReference type="HOGENOM" id="CLU_610848_0_0_5"/>
<keyword evidence="4" id="KW-1185">Reference proteome</keyword>